<comment type="similarity">
    <text evidence="2">Belongs to the glycosyl hydrolase 5 (cellulase A) family.</text>
</comment>
<keyword evidence="4 17" id="KW-0812">Transmembrane</keyword>
<keyword evidence="6" id="KW-0735">Signal-anchor</keyword>
<evidence type="ECO:0000313" key="19">
    <source>
        <dbReference type="EMBL" id="CEH16896.1"/>
    </source>
</evidence>
<keyword evidence="11" id="KW-0961">Cell wall biogenesis/degradation</keyword>
<evidence type="ECO:0000256" key="12">
    <source>
        <dbReference type="ARBA" id="ARBA00036824"/>
    </source>
</evidence>
<keyword evidence="5 19" id="KW-0378">Hydrolase</keyword>
<dbReference type="GO" id="GO:0004338">
    <property type="term" value="F:glucan exo-1,3-beta-glucosidase activity"/>
    <property type="evidence" value="ECO:0007669"/>
    <property type="project" value="UniProtKB-EC"/>
</dbReference>
<evidence type="ECO:0000256" key="1">
    <source>
        <dbReference type="ARBA" id="ARBA00004401"/>
    </source>
</evidence>
<name>A0A0P1BL68_9BASI</name>
<dbReference type="Pfam" id="PF00150">
    <property type="entry name" value="Cellulase"/>
    <property type="match status" value="1"/>
</dbReference>
<dbReference type="PANTHER" id="PTHR31297">
    <property type="entry name" value="GLUCAN ENDO-1,6-BETA-GLUCOSIDASE B"/>
    <property type="match status" value="1"/>
</dbReference>
<dbReference type="EMBL" id="CCYA01000253">
    <property type="protein sequence ID" value="CEH16896.1"/>
    <property type="molecule type" value="Genomic_DNA"/>
</dbReference>
<evidence type="ECO:0000256" key="3">
    <source>
        <dbReference type="ARBA" id="ARBA00022475"/>
    </source>
</evidence>
<feature type="compositionally biased region" description="Gly residues" evidence="16">
    <location>
        <begin position="33"/>
        <end position="45"/>
    </location>
</feature>
<feature type="transmembrane region" description="Helical" evidence="17">
    <location>
        <begin position="186"/>
        <end position="212"/>
    </location>
</feature>
<dbReference type="GO" id="GO:0009251">
    <property type="term" value="P:glucan catabolic process"/>
    <property type="evidence" value="ECO:0007669"/>
    <property type="project" value="TreeGrafter"/>
</dbReference>
<keyword evidence="7 17" id="KW-1133">Transmembrane helix</keyword>
<dbReference type="EC" id="3.2.1.58" evidence="14"/>
<comment type="catalytic activity">
    <reaction evidence="12">
        <text>Successive hydrolysis of beta-D-glucose units from the non-reducing ends of (1-&gt;3)-beta-D-glucans, releasing alpha-glucose.</text>
        <dbReference type="EC" id="3.2.1.58"/>
    </reaction>
</comment>
<evidence type="ECO:0000313" key="20">
    <source>
        <dbReference type="Proteomes" id="UP000054845"/>
    </source>
</evidence>
<feature type="compositionally biased region" description="Low complexity" evidence="16">
    <location>
        <begin position="11"/>
        <end position="25"/>
    </location>
</feature>
<keyword evidence="8 17" id="KW-0472">Membrane</keyword>
<dbReference type="GO" id="GO:0009986">
    <property type="term" value="C:cell surface"/>
    <property type="evidence" value="ECO:0007669"/>
    <property type="project" value="TreeGrafter"/>
</dbReference>
<dbReference type="GO" id="GO:0005886">
    <property type="term" value="C:plasma membrane"/>
    <property type="evidence" value="ECO:0007669"/>
    <property type="project" value="UniProtKB-SubCell"/>
</dbReference>
<dbReference type="PANTHER" id="PTHR31297:SF34">
    <property type="entry name" value="GLUCAN 1,3-BETA-GLUCOSIDASE 2"/>
    <property type="match status" value="1"/>
</dbReference>
<evidence type="ECO:0000256" key="17">
    <source>
        <dbReference type="SAM" id="Phobius"/>
    </source>
</evidence>
<dbReference type="InterPro" id="IPR050386">
    <property type="entry name" value="Glycosyl_hydrolase_5"/>
</dbReference>
<keyword evidence="9" id="KW-0325">Glycoprotein</keyword>
<dbReference type="OrthoDB" id="62120at2759"/>
<evidence type="ECO:0000256" key="14">
    <source>
        <dbReference type="ARBA" id="ARBA00038929"/>
    </source>
</evidence>
<dbReference type="AlphaFoldDB" id="A0A0P1BL68"/>
<sequence length="830" mass="88925">MSAHEYSSVPGGQAAATSQEEAAAGPSTSTPGANGGGSGDLGLGGSTEAAVEGQSYEISSTLSNAFSSASMYAPLEGGQRGSGSGASAFGLPSPQRIAMSRPLSYASSHMLGGGSDYDSTYRLNDHGTSGRDSSYGDALAMGGYEKGSWTPDAENATSAAYADAATKRPGLDRYGRAGTVSHKKRWLMLAGVAAVLALLVVAIVVPITQILLKDDKGSGSQSDETGFTQTDSSGHGAGGKVLTSGTNGSVIDLGNGQSFTYINNFGGSWRSGILDDGAQAQSYTKPLNQQWDWAADQQLGVNLGGWLVIEPFIVPGLFEPYENTSTPVVDEWGLAQRWQSEGRLEQNYRQHYDTFVTERDFADIAAAGLNWVRLPIGYWALDVEDDEPFLAHVSWEYFLKAIQWARKYGLRINLDLHSAPGQQNEYNHSGRLGRPMFLNSPQGIVYGQRGLNVLRQMIQFISQDEVKNVIPMLSVLNEPNLNTGIGRDGLNSWHQEVYSMMRNITGTGAGRGPFMVISDGFLGIGQSVGYMSGADRIGIDVHKYIAFTPPFSTNSASGALAVTACNGYRGDVEQGLTQFGLTVVGEWSLALNDCGLFLNGVTDGVRYDGSYNARGQTATKQGDCPYWDDWENFSAEQKTSLKQTALAQMDGYHNFYFWTWKIGNSLRTGKPVNPNWSYQLGLQNGWMPTDPRREAQNYCRSLQSTFPSITGTAFTSWSSTFSNWMTGAASTFSPPTASYAWPPQSIASSGTTPVLAVSTLAQLTPTGSIQTPPTPTFSATFKGEAVPTLGAIANPSYSPGFYVQASGGNARRNLLGAEPFYPSLSISRAW</sequence>
<comment type="function">
    <text evidence="13">Glucosidase involved in the degradation of cellulosic biomass. Active on lichenan.</text>
</comment>
<feature type="domain" description="Glycoside hydrolase family 5" evidence="18">
    <location>
        <begin position="353"/>
        <end position="544"/>
    </location>
</feature>
<evidence type="ECO:0000256" key="11">
    <source>
        <dbReference type="ARBA" id="ARBA00023316"/>
    </source>
</evidence>
<evidence type="ECO:0000256" key="10">
    <source>
        <dbReference type="ARBA" id="ARBA00023295"/>
    </source>
</evidence>
<organism evidence="19 20">
    <name type="scientific">Ceraceosorus bombacis</name>
    <dbReference type="NCBI Taxonomy" id="401625"/>
    <lineage>
        <taxon>Eukaryota</taxon>
        <taxon>Fungi</taxon>
        <taxon>Dikarya</taxon>
        <taxon>Basidiomycota</taxon>
        <taxon>Ustilaginomycotina</taxon>
        <taxon>Exobasidiomycetes</taxon>
        <taxon>Ceraceosorales</taxon>
        <taxon>Ceraceosoraceae</taxon>
        <taxon>Ceraceosorus</taxon>
    </lineage>
</organism>
<evidence type="ECO:0000256" key="7">
    <source>
        <dbReference type="ARBA" id="ARBA00022989"/>
    </source>
</evidence>
<keyword evidence="20" id="KW-1185">Reference proteome</keyword>
<accession>A0A0P1BL68</accession>
<feature type="region of interest" description="Disordered" evidence="16">
    <location>
        <begin position="1"/>
        <end position="47"/>
    </location>
</feature>
<reference evidence="19 20" key="1">
    <citation type="submission" date="2014-09" db="EMBL/GenBank/DDBJ databases">
        <authorList>
            <person name="Magalhaes I.L.F."/>
            <person name="Oliveira U."/>
            <person name="Santos F.R."/>
            <person name="Vidigal T.H.D.A."/>
            <person name="Brescovit A.D."/>
            <person name="Santos A.J."/>
        </authorList>
    </citation>
    <scope>NUCLEOTIDE SEQUENCE [LARGE SCALE GENOMIC DNA]</scope>
</reference>
<dbReference type="InterPro" id="IPR017853">
    <property type="entry name" value="GH"/>
</dbReference>
<comment type="subcellular location">
    <subcellularLocation>
        <location evidence="1">Cell membrane</location>
        <topology evidence="1">Single-pass type II membrane protein</topology>
    </subcellularLocation>
</comment>
<dbReference type="GO" id="GO:0005576">
    <property type="term" value="C:extracellular region"/>
    <property type="evidence" value="ECO:0007669"/>
    <property type="project" value="TreeGrafter"/>
</dbReference>
<evidence type="ECO:0000259" key="18">
    <source>
        <dbReference type="Pfam" id="PF00150"/>
    </source>
</evidence>
<dbReference type="GO" id="GO:0071555">
    <property type="term" value="P:cell wall organization"/>
    <property type="evidence" value="ECO:0007669"/>
    <property type="project" value="UniProtKB-KW"/>
</dbReference>
<keyword evidence="3" id="KW-1003">Cell membrane</keyword>
<protein>
    <recommendedName>
        <fullName evidence="14">glucan 1,3-beta-glucosidase</fullName>
        <ecNumber evidence="14">3.2.1.58</ecNumber>
    </recommendedName>
    <alternativeName>
        <fullName evidence="15">Exo-1,3-beta-glucanase D</fullName>
    </alternativeName>
</protein>
<feature type="compositionally biased region" description="Polar residues" evidence="16">
    <location>
        <begin position="218"/>
        <end position="233"/>
    </location>
</feature>
<evidence type="ECO:0000256" key="15">
    <source>
        <dbReference type="ARBA" id="ARBA00041260"/>
    </source>
</evidence>
<dbReference type="Proteomes" id="UP000054845">
    <property type="component" value="Unassembled WGS sequence"/>
</dbReference>
<evidence type="ECO:0000256" key="6">
    <source>
        <dbReference type="ARBA" id="ARBA00022968"/>
    </source>
</evidence>
<proteinExistence type="inferred from homology"/>
<keyword evidence="10 19" id="KW-0326">Glycosidase</keyword>
<evidence type="ECO:0000256" key="8">
    <source>
        <dbReference type="ARBA" id="ARBA00023136"/>
    </source>
</evidence>
<dbReference type="SUPFAM" id="SSF51445">
    <property type="entry name" value="(Trans)glycosidases"/>
    <property type="match status" value="1"/>
</dbReference>
<dbReference type="InterPro" id="IPR001547">
    <property type="entry name" value="Glyco_hydro_5"/>
</dbReference>
<evidence type="ECO:0000256" key="2">
    <source>
        <dbReference type="ARBA" id="ARBA00005641"/>
    </source>
</evidence>
<dbReference type="STRING" id="401625.A0A0P1BL68"/>
<evidence type="ECO:0000256" key="13">
    <source>
        <dbReference type="ARBA" id="ARBA00037126"/>
    </source>
</evidence>
<evidence type="ECO:0000256" key="16">
    <source>
        <dbReference type="SAM" id="MobiDB-lite"/>
    </source>
</evidence>
<evidence type="ECO:0000256" key="4">
    <source>
        <dbReference type="ARBA" id="ARBA00022692"/>
    </source>
</evidence>
<evidence type="ECO:0000256" key="9">
    <source>
        <dbReference type="ARBA" id="ARBA00023180"/>
    </source>
</evidence>
<feature type="region of interest" description="Disordered" evidence="16">
    <location>
        <begin position="215"/>
        <end position="241"/>
    </location>
</feature>
<evidence type="ECO:0000256" key="5">
    <source>
        <dbReference type="ARBA" id="ARBA00022801"/>
    </source>
</evidence>
<dbReference type="Gene3D" id="3.20.20.80">
    <property type="entry name" value="Glycosidases"/>
    <property type="match status" value="1"/>
</dbReference>